<feature type="disulfide bond" evidence="12">
    <location>
        <begin position="442"/>
        <end position="454"/>
    </location>
</feature>
<feature type="region of interest" description="Disordered" evidence="14">
    <location>
        <begin position="1102"/>
        <end position="1123"/>
    </location>
</feature>
<evidence type="ECO:0000256" key="8">
    <source>
        <dbReference type="ARBA" id="ARBA00023054"/>
    </source>
</evidence>
<feature type="chain" id="PRO_5043007087" description="Laminin subunit gamma-3" evidence="15">
    <location>
        <begin position="38"/>
        <end position="1728"/>
    </location>
</feature>
<dbReference type="InterPro" id="IPR050440">
    <property type="entry name" value="Laminin/Netrin_ECM"/>
</dbReference>
<dbReference type="FunFam" id="2.10.25.10:FF:000188">
    <property type="entry name" value="Laminin subunit gamma 2"/>
    <property type="match status" value="1"/>
</dbReference>
<dbReference type="FunFam" id="2.10.25.10:FF:000067">
    <property type="entry name" value="Laminin subunit gamma 1"/>
    <property type="match status" value="2"/>
</dbReference>
<dbReference type="Pfam" id="PF00053">
    <property type="entry name" value="EGF_laminin"/>
    <property type="match status" value="8"/>
</dbReference>
<feature type="disulfide bond" evidence="12">
    <location>
        <begin position="509"/>
        <end position="518"/>
    </location>
</feature>
<evidence type="ECO:0000256" key="5">
    <source>
        <dbReference type="ARBA" id="ARBA00022737"/>
    </source>
</evidence>
<feature type="disulfide bond" evidence="12">
    <location>
        <begin position="979"/>
        <end position="991"/>
    </location>
</feature>
<protein>
    <recommendedName>
        <fullName evidence="21">Laminin subunit gamma-3</fullName>
    </recommendedName>
</protein>
<comment type="subcellular location">
    <subcellularLocation>
        <location evidence="1">Secreted</location>
        <location evidence="1">Extracellular space</location>
        <location evidence="1">Extracellular matrix</location>
        <location evidence="1">Basement membrane</location>
    </subcellularLocation>
</comment>
<feature type="coiled-coil region" evidence="13">
    <location>
        <begin position="1682"/>
        <end position="1716"/>
    </location>
</feature>
<dbReference type="FunFam" id="2.10.25.10:FF:000193">
    <property type="entry name" value="Laminin subunit gamma 1"/>
    <property type="match status" value="1"/>
</dbReference>
<feature type="disulfide bond" evidence="12">
    <location>
        <begin position="786"/>
        <end position="795"/>
    </location>
</feature>
<dbReference type="SMART" id="SM00281">
    <property type="entry name" value="LamB"/>
    <property type="match status" value="1"/>
</dbReference>
<evidence type="ECO:0000256" key="14">
    <source>
        <dbReference type="SAM" id="MobiDB-lite"/>
    </source>
</evidence>
<dbReference type="GO" id="GO:0009887">
    <property type="term" value="P:animal organ morphogenesis"/>
    <property type="evidence" value="ECO:0007669"/>
    <property type="project" value="TreeGrafter"/>
</dbReference>
<feature type="domain" description="Laminin IV type A" evidence="17">
    <location>
        <begin position="549"/>
        <end position="734"/>
    </location>
</feature>
<feature type="disulfide bond" evidence="12">
    <location>
        <begin position="951"/>
        <end position="960"/>
    </location>
</feature>
<dbReference type="InterPro" id="IPR002049">
    <property type="entry name" value="LE_dom"/>
</dbReference>
<feature type="disulfide bond" evidence="12">
    <location>
        <begin position="1047"/>
        <end position="1056"/>
    </location>
</feature>
<feature type="disulfide bond" evidence="12">
    <location>
        <begin position="414"/>
        <end position="423"/>
    </location>
</feature>
<feature type="disulfide bond" evidence="12">
    <location>
        <begin position="462"/>
        <end position="471"/>
    </location>
</feature>
<feature type="domain" description="Laminin EGF-like" evidence="16">
    <location>
        <begin position="769"/>
        <end position="816"/>
    </location>
</feature>
<feature type="domain" description="Laminin EGF-like" evidence="16">
    <location>
        <begin position="872"/>
        <end position="927"/>
    </location>
</feature>
<evidence type="ECO:0000313" key="20">
    <source>
        <dbReference type="Proteomes" id="UP001333110"/>
    </source>
</evidence>
<dbReference type="FunFam" id="2.10.25.10:FF:000163">
    <property type="entry name" value="laminin subunit gamma-1"/>
    <property type="match status" value="1"/>
</dbReference>
<feature type="domain" description="Laminin EGF-like" evidence="16">
    <location>
        <begin position="489"/>
        <end position="538"/>
    </location>
</feature>
<keyword evidence="2" id="KW-0964">Secreted</keyword>
<feature type="domain" description="Laminin EGF-like" evidence="16">
    <location>
        <begin position="442"/>
        <end position="488"/>
    </location>
</feature>
<evidence type="ECO:0000259" key="17">
    <source>
        <dbReference type="PROSITE" id="PS51115"/>
    </source>
</evidence>
<dbReference type="PRINTS" id="PR00011">
    <property type="entry name" value="EGFLAMININ"/>
</dbReference>
<feature type="disulfide bond" evidence="12">
    <location>
        <begin position="1027"/>
        <end position="1039"/>
    </location>
</feature>
<dbReference type="Proteomes" id="UP001333110">
    <property type="component" value="Unassembled WGS sequence"/>
</dbReference>
<keyword evidence="9 12" id="KW-1015">Disulfide bond</keyword>
<dbReference type="SUPFAM" id="SSF57196">
    <property type="entry name" value="EGF/Laminin"/>
    <property type="match status" value="9"/>
</dbReference>
<comment type="caution">
    <text evidence="19">The sequence shown here is derived from an EMBL/GenBank/DDBJ whole genome shotgun (WGS) entry which is preliminary data.</text>
</comment>
<dbReference type="FunFam" id="2.10.25.10:FF:000090">
    <property type="entry name" value="laminin subunit alpha"/>
    <property type="match status" value="1"/>
</dbReference>
<dbReference type="PROSITE" id="PS51117">
    <property type="entry name" value="LAMININ_NTER"/>
    <property type="match status" value="1"/>
</dbReference>
<evidence type="ECO:0000256" key="7">
    <source>
        <dbReference type="ARBA" id="ARBA00022889"/>
    </source>
</evidence>
<dbReference type="InterPro" id="IPR008211">
    <property type="entry name" value="Laminin_N"/>
</dbReference>
<feature type="domain" description="Laminin EGF-like" evidence="16">
    <location>
        <begin position="304"/>
        <end position="359"/>
    </location>
</feature>
<dbReference type="InterPro" id="IPR000034">
    <property type="entry name" value="Laminin_IV"/>
</dbReference>
<proteinExistence type="predicted"/>
<dbReference type="FunFam" id="2.10.25.10:FF:000769">
    <property type="entry name" value="Laminin subunit gamma-1"/>
    <property type="match status" value="1"/>
</dbReference>
<feature type="compositionally biased region" description="Basic and acidic residues" evidence="14">
    <location>
        <begin position="1587"/>
        <end position="1596"/>
    </location>
</feature>
<evidence type="ECO:0000256" key="15">
    <source>
        <dbReference type="SAM" id="SignalP"/>
    </source>
</evidence>
<keyword evidence="7" id="KW-0130">Cell adhesion</keyword>
<feature type="region of interest" description="Disordered" evidence="14">
    <location>
        <begin position="1570"/>
        <end position="1596"/>
    </location>
</feature>
<comment type="caution">
    <text evidence="12">Lacks conserved residue(s) required for the propagation of feature annotation.</text>
</comment>
<feature type="domain" description="Laminin N-terminal" evidence="18">
    <location>
        <begin position="48"/>
        <end position="303"/>
    </location>
</feature>
<dbReference type="CDD" id="cd00055">
    <property type="entry name" value="EGF_Lam"/>
    <property type="match status" value="10"/>
</dbReference>
<dbReference type="PANTHER" id="PTHR10574">
    <property type="entry name" value="NETRIN/LAMININ-RELATED"/>
    <property type="match status" value="1"/>
</dbReference>
<dbReference type="InterPro" id="IPR000742">
    <property type="entry name" value="EGF"/>
</dbReference>
<dbReference type="PANTHER" id="PTHR10574:SF240">
    <property type="entry name" value="LAMININ SUBUNIT GAMMA-3"/>
    <property type="match status" value="1"/>
</dbReference>
<dbReference type="SMART" id="SM00180">
    <property type="entry name" value="EGF_Lam"/>
    <property type="match status" value="10"/>
</dbReference>
<keyword evidence="10" id="KW-0325">Glycoprotein</keyword>
<evidence type="ECO:0000256" key="13">
    <source>
        <dbReference type="SAM" id="Coils"/>
    </source>
</evidence>
<organism evidence="19 20">
    <name type="scientific">Mycteria americana</name>
    <name type="common">Wood stork</name>
    <dbReference type="NCBI Taxonomy" id="33587"/>
    <lineage>
        <taxon>Eukaryota</taxon>
        <taxon>Metazoa</taxon>
        <taxon>Chordata</taxon>
        <taxon>Craniata</taxon>
        <taxon>Vertebrata</taxon>
        <taxon>Euteleostomi</taxon>
        <taxon>Archelosauria</taxon>
        <taxon>Archosauria</taxon>
        <taxon>Dinosauria</taxon>
        <taxon>Saurischia</taxon>
        <taxon>Theropoda</taxon>
        <taxon>Coelurosauria</taxon>
        <taxon>Aves</taxon>
        <taxon>Neognathae</taxon>
        <taxon>Neoaves</taxon>
        <taxon>Aequornithes</taxon>
        <taxon>Ciconiiformes</taxon>
        <taxon>Ciconiidae</taxon>
        <taxon>Mycteria</taxon>
    </lineage>
</organism>
<evidence type="ECO:0000256" key="11">
    <source>
        <dbReference type="ARBA" id="ARBA00023292"/>
    </source>
</evidence>
<dbReference type="PROSITE" id="PS01248">
    <property type="entry name" value="EGF_LAM_1"/>
    <property type="match status" value="5"/>
</dbReference>
<evidence type="ECO:0000256" key="4">
    <source>
        <dbReference type="ARBA" id="ARBA00022729"/>
    </source>
</evidence>
<reference evidence="19 20" key="1">
    <citation type="journal article" date="2023" name="J. Hered.">
        <title>Chromosome-level genome of the wood stork (Mycteria americana) provides insight into avian chromosome evolution.</title>
        <authorList>
            <person name="Flamio R. Jr."/>
            <person name="Ramstad K.M."/>
        </authorList>
    </citation>
    <scope>NUCLEOTIDE SEQUENCE [LARGE SCALE GENOMIC DNA]</scope>
    <source>
        <strain evidence="19">JAX WOST 10</strain>
    </source>
</reference>
<evidence type="ECO:0000256" key="9">
    <source>
        <dbReference type="ARBA" id="ARBA00023157"/>
    </source>
</evidence>
<feature type="signal peptide" evidence="15">
    <location>
        <begin position="1"/>
        <end position="37"/>
    </location>
</feature>
<keyword evidence="6" id="KW-0084">Basement membrane</keyword>
<dbReference type="SMART" id="SM00181">
    <property type="entry name" value="EGF"/>
    <property type="match status" value="8"/>
</dbReference>
<dbReference type="FunFam" id="2.10.25.10:FF:000174">
    <property type="entry name" value="Laminin subunit gamma-1"/>
    <property type="match status" value="1"/>
</dbReference>
<evidence type="ECO:0000256" key="12">
    <source>
        <dbReference type="PROSITE-ProRule" id="PRU00460"/>
    </source>
</evidence>
<dbReference type="Pfam" id="PF24973">
    <property type="entry name" value="EGF_LMN_ATRN"/>
    <property type="match status" value="3"/>
</dbReference>
<keyword evidence="20" id="KW-1185">Reference proteome</keyword>
<feature type="disulfide bond" evidence="12">
    <location>
        <begin position="896"/>
        <end position="905"/>
    </location>
</feature>
<feature type="domain" description="Laminin EGF-like" evidence="16">
    <location>
        <begin position="928"/>
        <end position="978"/>
    </location>
</feature>
<dbReference type="Gene3D" id="2.60.120.260">
    <property type="entry name" value="Galactose-binding domain-like"/>
    <property type="match status" value="1"/>
</dbReference>
<keyword evidence="5" id="KW-0677">Repeat</keyword>
<dbReference type="PROSITE" id="PS51115">
    <property type="entry name" value="LAMININ_IVA"/>
    <property type="match status" value="1"/>
</dbReference>
<dbReference type="FunFam" id="2.60.120.260:FF:000018">
    <property type="entry name" value="Laminin subunit gamma 1"/>
    <property type="match status" value="1"/>
</dbReference>
<dbReference type="EMBL" id="JAUNZN010000017">
    <property type="protein sequence ID" value="KAK4811643.1"/>
    <property type="molecule type" value="Genomic_DNA"/>
</dbReference>
<dbReference type="Pfam" id="PF00055">
    <property type="entry name" value="Laminin_N"/>
    <property type="match status" value="1"/>
</dbReference>
<keyword evidence="8 13" id="KW-0175">Coiled coil</keyword>
<evidence type="ECO:0000256" key="3">
    <source>
        <dbReference type="ARBA" id="ARBA00022530"/>
    </source>
</evidence>
<dbReference type="GO" id="GO:0007155">
    <property type="term" value="P:cell adhesion"/>
    <property type="evidence" value="ECO:0007669"/>
    <property type="project" value="UniProtKB-KW"/>
</dbReference>
<feature type="disulfide bond" evidence="12">
    <location>
        <begin position="981"/>
        <end position="998"/>
    </location>
</feature>
<feature type="disulfide bond" evidence="12">
    <location>
        <begin position="1000"/>
        <end position="1009"/>
    </location>
</feature>
<dbReference type="GO" id="GO:0005604">
    <property type="term" value="C:basement membrane"/>
    <property type="evidence" value="ECO:0007669"/>
    <property type="project" value="UniProtKB-SubCell"/>
</dbReference>
<dbReference type="PROSITE" id="PS50027">
    <property type="entry name" value="EGF_LAM_2"/>
    <property type="match status" value="9"/>
</dbReference>
<evidence type="ECO:0000259" key="18">
    <source>
        <dbReference type="PROSITE" id="PS51117"/>
    </source>
</evidence>
<accession>A0AAN7NIU4</accession>
<evidence type="ECO:0000313" key="19">
    <source>
        <dbReference type="EMBL" id="KAK4811643.1"/>
    </source>
</evidence>
<evidence type="ECO:0000256" key="10">
    <source>
        <dbReference type="ARBA" id="ARBA00023180"/>
    </source>
</evidence>
<feature type="domain" description="Laminin EGF-like" evidence="16">
    <location>
        <begin position="1027"/>
        <end position="1074"/>
    </location>
</feature>
<dbReference type="InterPro" id="IPR056863">
    <property type="entry name" value="LMN_ATRN_NET-like_EGF"/>
</dbReference>
<evidence type="ECO:0000256" key="2">
    <source>
        <dbReference type="ARBA" id="ARBA00022525"/>
    </source>
</evidence>
<sequence length="1728" mass="186193">MPSGGGSEPSQASPGMARPPGLCMLALLGLGLGLGAGGSPACQDPRGQPRRCMPVFENAAFGRAAQATNTCGSPPEDYCLQMGARHASALCHRCDATDPRQHHNASFLTDFHSQEESTWWQSQSMAFGIQHPNSVNITLHLGKAYEITYVRLKFHTSRPESFAIYKRSRAEGPWVPFQYYSASCEKTYGKRQRHYLRPGEDEQVAFCTDEFSDISPLSGGNVAFSTLEGRPSAYNFDGSPALQVLSGRERGGCMVPQDREWVTVTDLLISLNRLNTFGDDIFKDPKVLQSYYYAISDFSVGGRCKCNGHASECVPDEAGQLVCVCQHNTAGTDCERCQPFYQDRPWARGTAEAANECLREYRLAWLRGHGVPLSRSRPPFLPPAACNCSGRSDECFYDRELYRRSGHGGHCRNCRDNTAGPRCERCRQNHYRWEQQAACQPCHCHPAGSLQPQCDSSGTCLCKANVTGWKCERCKDGYHSLSEGGCRPCACDPAGSVGTCDPNTGHCTCKERVEGHLCNRCQPGWFNLQPHNPAGCTSCFCHGHSTACAAADGYEVTHVRSDFSRGLEGWAAAAPGSADLTLRWADGEIVTEWDGEEPVDFLAPEKFLQNQRLSYGQLLSLLLGVEGNGTGMETGVPLLRVQLVLEGEGMEFTMSNSKSQLQRGKQAVTFRLHEVEEGAEPSLSAFSFQRLLSNLTALRLRVSHGPVQGRLSLSEVQLTSARPGPGARVGWVEECTCPPGYAGQFCQSCAPGFKREIPFGGPFVSCVPCACNQHGDCHPLAGHCQCLHNTEGPFCERCSPGFYGNPFVGRFDDCKPCPCPGHSPCTEVPSSGEVVCTHCPPGQRGKRCELCDDGFFGDPLGQRGPVHPCVPCQCHGNVDLNAVGNCDPVSGRCLRCLYNTTGEHCERCQPGFYGDALAPDPAGKCAPCDCNPDGSAPGLEGCDPSTGQCHCLPHVTGRACGLCQPGYYGLQPAVGCKSCECHPTGSQESGCHALTGQCSCQPGVAGKQCDRCHHGFFGFSARGCRACNCSPLGSVTPQCHENSTCLCRPGFVGYKCDRCQANFFPDPSSSRCQQCPACYGLVKDEADRLKARLQEMEERLQNPGCDAHPGQSPMLGDAPRGDGLPSPHLLQGARAALSAQVGRLAGALGTARGRLSNASQATGCSGHGPPKTCILLSEIGAVLQSAQREILHAADTLATTEIPQEIPQQPTNWSRRALEARELAERYTCKSRTMGCISQDSRCAGTLLPFLALCSWLAVTDGDMGALSLGFVIPNCRGHEDAMAQVEAVVRRALHASNASSKFLQNLLEGNAMQEVQRELEAGYEEIQRAREELGAGVAEARRAFAAVQQANTDMAEKLLQVAALGQVSSVQAKAPACIPTPSFTRWAALPPELGDALMEPLASLTLQQALPAQAGALAQDLAALEQAAEAQEPSARQAVEASRALAAPLHQQLQRTRGFEQLRDRAGSAHSTATSAVSHGKAVLSDAESLLASLEGMTKVLGHRKGRAALSRRMTLVRDRAMAEAQRKIKQAEKMLGNSLSISTAAGRMAGEAEQVSGESAKRAHAVLQESKQARKHASQLATRANETRRELSRQEHVAEKLRGDLEEAHQVGTEVSEMAKSLQEARGSLISDIETLNDLLSSLGNLEQAAQVEAVLSAGRLQLERLWLRLAASGALAGQLSLLRQEAARQQEKIQAFESDLAEIRADKQNLEDILRSLPEGCSKWQ</sequence>
<dbReference type="Gene3D" id="2.10.25.10">
    <property type="entry name" value="Laminin"/>
    <property type="match status" value="9"/>
</dbReference>
<dbReference type="GO" id="GO:0009888">
    <property type="term" value="P:tissue development"/>
    <property type="evidence" value="ECO:0007669"/>
    <property type="project" value="TreeGrafter"/>
</dbReference>
<name>A0AAN7NIU4_MYCAM</name>
<feature type="disulfide bond" evidence="12">
    <location>
        <begin position="306"/>
        <end position="323"/>
    </location>
</feature>
<keyword evidence="4 15" id="KW-0732">Signal</keyword>
<evidence type="ECO:0000256" key="1">
    <source>
        <dbReference type="ARBA" id="ARBA00004302"/>
    </source>
</evidence>
<keyword evidence="3" id="KW-0272">Extracellular matrix</keyword>
<feature type="disulfide bond" evidence="12">
    <location>
        <begin position="325"/>
        <end position="334"/>
    </location>
</feature>
<feature type="domain" description="Laminin EGF-like" evidence="16">
    <location>
        <begin position="386"/>
        <end position="441"/>
    </location>
</feature>
<evidence type="ECO:0008006" key="21">
    <source>
        <dbReference type="Google" id="ProtNLM"/>
    </source>
</evidence>
<evidence type="ECO:0000256" key="6">
    <source>
        <dbReference type="ARBA" id="ARBA00022869"/>
    </source>
</evidence>
<dbReference type="SMART" id="SM00136">
    <property type="entry name" value="LamNT"/>
    <property type="match status" value="1"/>
</dbReference>
<evidence type="ECO:0000259" key="16">
    <source>
        <dbReference type="PROSITE" id="PS50027"/>
    </source>
</evidence>
<dbReference type="Pfam" id="PF00052">
    <property type="entry name" value="Laminin_B"/>
    <property type="match status" value="1"/>
</dbReference>
<feature type="domain" description="Laminin EGF-like" evidence="16">
    <location>
        <begin position="979"/>
        <end position="1026"/>
    </location>
</feature>
<gene>
    <name evidence="19" type="ORF">QYF61_022736</name>
</gene>
<keyword evidence="11 12" id="KW-0424">Laminin EGF-like domain</keyword>